<feature type="compositionally biased region" description="Gly residues" evidence="5">
    <location>
        <begin position="55"/>
        <end position="72"/>
    </location>
</feature>
<feature type="repeat" description="PPR" evidence="4">
    <location>
        <begin position="359"/>
        <end position="393"/>
    </location>
</feature>
<feature type="compositionally biased region" description="Basic and acidic residues" evidence="5">
    <location>
        <begin position="1863"/>
        <end position="1875"/>
    </location>
</feature>
<dbReference type="OrthoDB" id="411857at2759"/>
<feature type="compositionally biased region" description="Low complexity" evidence="5">
    <location>
        <begin position="1509"/>
        <end position="1520"/>
    </location>
</feature>
<proteinExistence type="predicted"/>
<accession>A0A4U7KUP4</accession>
<dbReference type="InterPro" id="IPR033443">
    <property type="entry name" value="PROP1-like_PPR_dom"/>
</dbReference>
<dbReference type="InterPro" id="IPR050602">
    <property type="entry name" value="Malonyl-ACP_OMT"/>
</dbReference>
<dbReference type="InterPro" id="IPR029063">
    <property type="entry name" value="SAM-dependent_MTases_sf"/>
</dbReference>
<evidence type="ECO:0000256" key="3">
    <source>
        <dbReference type="ARBA" id="ARBA00022737"/>
    </source>
</evidence>
<dbReference type="InterPro" id="IPR013216">
    <property type="entry name" value="Methyltransf_11"/>
</dbReference>
<evidence type="ECO:0000256" key="1">
    <source>
        <dbReference type="ARBA" id="ARBA00022603"/>
    </source>
</evidence>
<evidence type="ECO:0000313" key="8">
    <source>
        <dbReference type="EMBL" id="TKY87058.1"/>
    </source>
</evidence>
<dbReference type="GO" id="GO:0032981">
    <property type="term" value="P:mitochondrial respiratory chain complex I assembly"/>
    <property type="evidence" value="ECO:0007669"/>
    <property type="project" value="TreeGrafter"/>
</dbReference>
<sequence length="1892" mass="203802">MPVTSAAKLASHIWRGAAQSAANAAHNSANTFRGAFQGASSGSTSSTGSSASGWASGGLSSGGSSAGAGAGGAKFHAGRGAHFSYQHTGRALSQASTTSNSDANNKNTDDDDEARRQKAYKLRLDGQHNYDRSMLSSSHGHLTNSHMQVRFRHAFAAKQGPLLVTSSSHADTTDVASTQGERRASTSADATITEAFSNASTNSTAHDLVYRDLLHASKRRDAHQVRLSVDAFNALPKDQKTTAGFNMVMESLLSVRRSGQPVREITDTYNDMIQTGLAPNSRTYTVLVKALCARDVETGPASASASTPSDAATALGDLVTDDAVAPTDTAAASATTEDHFGQALKLMSVAHSSRNWFDDEKAYNAVLSSCALRGDVDRALSVLDLLERSRFANTDAHTFMHLIRTFVTDPQLKPQETQHMQQSRKLAACKQVFDEFLLASQQAGWRHDLNRIVWCSLIDAHFALNDAAGAIKLFEKLLQGGDSVPALDDTIVSAIIRGFLDMRDTDTALHWFAKVTSIPSENAAADASSPPSLSSQPMPTPQTIEYLLSQLAHSGDQHLDSLQRVFHVYLENCVKRQVPAQISAFTHVVSANVASAQRLTQAGSDQDANTSIDRALDATAAFFSQEAGLLRRFKEPTKIHNTIHIIFQLSEVLLAANRIVDAGSTLTYARLFLDKLDVTAQPHQELGAQLSQLTNRILTAADPAEDAKLASIRLFVSAEYVAPVLRQADLLDEQVAASLASLYRSVHKQSAEAVVNLPLSADAWTLILEAFCFEELNVRPLNLDAFEADGVPIVLHDLAKLPAIDATESAEGEISVDRSSIDTSKAVEVTITRYGQEALSLLPEWATQAAAFSAEAQDSAAVRDDVSSDASTTAQLSVSTSATTPPQQHSPLHRQDLPAPALSAFSTGTDASAFSFPPVQVIDTDFGHELLSFARPSGQNEAPRLYTKVLEQTKVGNYAHPEGLAFLIGAFGRLGNVERVEEVYAMAQHVLHALVGDPSWQSNAWFAVEDSMIQALSHAGRSDAATVHRHRIIAAGGTPSPTSYAALIATIRDTTDDASIAQELFDESQRFSVRPTAYLFNTVISKLSRARKADRALQLFDEMTLNYRIKPTSVTYGAVINACTRIGDEQRAVQLFERMENDPAFKPRVPPYNTMMQYYIQSVPDRQKVLVYYHKMRAAGVQPSAHTYKLLLDMYGAIAPVEPLEMERVFQELAHDPSVAVQSTHWASLINCYGCMLNDLDRAIATFDSIASHPSSQMRKDGASLPDAVSFEALLAVFVAHQRTDLIRAHLERMKQAGLLMTAYVANLLIRGYSMEQGEAGLDEARALFESMSEPAAGVAAAGNHPPRAQGAGAPSGPADATAVSPMPSFAGVTAAAVSHDAHNLFGSVQREPSTYEAMIRAELSHGHADRAAALVDRMEARAFPPALIMRARTLVSDGIALASATGPEADAEIADAGSLSTMSGLGIPPSRFTFGQTSPRLKHAGLHAVPFSNAAPSGGVGATSVRQASTMAGSGAAAPAPGPPKPNSPFTIFDRAVKTLQKDRAALRPSVSAQDDNGHTFGADSTRGEASRQTDYVRRAIAESLADRVQDIKRDFPTIVELGAGPGFLRHYLDPQGSGTKKIIMCDTSEALLNRDRHLDEQFGFEIERRVVDEEVLPFEEGSLDCVVFSGGLHWTNDLPGVLIQIRRALKPDGVFIAALCGGDTLFELRTSLQLAEQEREGGISPRISPMADTRDMASLLSRAGFTIPTVDVDEVSVGYPSMYELMHDLRDMGESNAVINRRGQLRRDTMLAAGAIYQSLHGHEEGSGEGEGVPATFQLIFLIGWSPAPTQPKPLKRGSAKSSLKDVLAGQEGDVQQQIKSESEMENKQREQWMKSMQDSSWTPPDKNDK</sequence>
<name>A0A4U7KUP4_9BASI</name>
<keyword evidence="3" id="KW-0677">Repeat</keyword>
<dbReference type="GeneID" id="40726630"/>
<reference evidence="8 9" key="1">
    <citation type="submission" date="2019-05" db="EMBL/GenBank/DDBJ databases">
        <title>Sporisorium graminicola CBS 10092 draft sequencing and annotation.</title>
        <authorList>
            <person name="Solano-Gonzalez S."/>
            <person name="Caddick M.X."/>
            <person name="Darby A."/>
        </authorList>
    </citation>
    <scope>NUCLEOTIDE SEQUENCE [LARGE SCALE GENOMIC DNA]</scope>
    <source>
        <strain evidence="8 9">CBS 10092</strain>
    </source>
</reference>
<feature type="region of interest" description="Disordered" evidence="5">
    <location>
        <begin position="166"/>
        <end position="188"/>
    </location>
</feature>
<dbReference type="CDD" id="cd02440">
    <property type="entry name" value="AdoMet_MTases"/>
    <property type="match status" value="1"/>
</dbReference>
<keyword evidence="9" id="KW-1185">Reference proteome</keyword>
<evidence type="ECO:0008006" key="10">
    <source>
        <dbReference type="Google" id="ProtNLM"/>
    </source>
</evidence>
<feature type="region of interest" description="Disordered" evidence="5">
    <location>
        <begin position="1544"/>
        <end position="1571"/>
    </location>
</feature>
<keyword evidence="1" id="KW-0489">Methyltransferase</keyword>
<evidence type="ECO:0000259" key="6">
    <source>
        <dbReference type="Pfam" id="PF08241"/>
    </source>
</evidence>
<feature type="compositionally biased region" description="Polar residues" evidence="5">
    <location>
        <begin position="87"/>
        <end position="106"/>
    </location>
</feature>
<feature type="region of interest" description="Disordered" evidence="5">
    <location>
        <begin position="1338"/>
        <end position="1361"/>
    </location>
</feature>
<evidence type="ECO:0000313" key="9">
    <source>
        <dbReference type="Proteomes" id="UP000306050"/>
    </source>
</evidence>
<dbReference type="Pfam" id="PF01535">
    <property type="entry name" value="PPR"/>
    <property type="match status" value="1"/>
</dbReference>
<organism evidence="8 9">
    <name type="scientific">Sporisorium graminicola</name>
    <dbReference type="NCBI Taxonomy" id="280036"/>
    <lineage>
        <taxon>Eukaryota</taxon>
        <taxon>Fungi</taxon>
        <taxon>Dikarya</taxon>
        <taxon>Basidiomycota</taxon>
        <taxon>Ustilaginomycotina</taxon>
        <taxon>Ustilaginomycetes</taxon>
        <taxon>Ustilaginales</taxon>
        <taxon>Ustilaginaceae</taxon>
        <taxon>Sporisorium</taxon>
    </lineage>
</organism>
<dbReference type="GO" id="GO:0005739">
    <property type="term" value="C:mitochondrion"/>
    <property type="evidence" value="ECO:0007669"/>
    <property type="project" value="TreeGrafter"/>
</dbReference>
<evidence type="ECO:0000256" key="4">
    <source>
        <dbReference type="PROSITE-ProRule" id="PRU00708"/>
    </source>
</evidence>
<protein>
    <recommendedName>
        <fullName evidence="10">Methyltransferase type 11 domain-containing protein</fullName>
    </recommendedName>
</protein>
<comment type="caution">
    <text evidence="8">The sequence shown here is derived from an EMBL/GenBank/DDBJ whole genome shotgun (WGS) entry which is preliminary data.</text>
</comment>
<dbReference type="Pfam" id="PF17177">
    <property type="entry name" value="PPR_long"/>
    <property type="match status" value="1"/>
</dbReference>
<feature type="compositionally biased region" description="Low complexity" evidence="5">
    <location>
        <begin position="38"/>
        <end position="54"/>
    </location>
</feature>
<gene>
    <name evidence="8" type="ORF">EX895_003735</name>
</gene>
<feature type="domain" description="Methyltransferase type 11" evidence="6">
    <location>
        <begin position="1602"/>
        <end position="1698"/>
    </location>
</feature>
<feature type="compositionally biased region" description="Polar residues" evidence="5">
    <location>
        <begin position="875"/>
        <end position="890"/>
    </location>
</feature>
<dbReference type="InterPro" id="IPR002885">
    <property type="entry name" value="PPR_rpt"/>
</dbReference>
<dbReference type="KEGG" id="sgra:EX895_003735"/>
<dbReference type="PROSITE" id="PS51375">
    <property type="entry name" value="PPR"/>
    <property type="match status" value="4"/>
</dbReference>
<dbReference type="NCBIfam" id="TIGR00756">
    <property type="entry name" value="PPR"/>
    <property type="match status" value="3"/>
</dbReference>
<dbReference type="InterPro" id="IPR011990">
    <property type="entry name" value="TPR-like_helical_dom_sf"/>
</dbReference>
<dbReference type="SUPFAM" id="SSF53335">
    <property type="entry name" value="S-adenosyl-L-methionine-dependent methyltransferases"/>
    <property type="match status" value="1"/>
</dbReference>
<dbReference type="EMBL" id="SRRM01000014">
    <property type="protein sequence ID" value="TKY87058.1"/>
    <property type="molecule type" value="Genomic_DNA"/>
</dbReference>
<dbReference type="RefSeq" id="XP_029739043.1">
    <property type="nucleotide sequence ID" value="XM_029884333.1"/>
</dbReference>
<dbReference type="Pfam" id="PF08241">
    <property type="entry name" value="Methyltransf_11"/>
    <property type="match status" value="1"/>
</dbReference>
<feature type="domain" description="PROP1-like PPR" evidence="7">
    <location>
        <begin position="1055"/>
        <end position="1193"/>
    </location>
</feature>
<feature type="repeat" description="PPR" evidence="4">
    <location>
        <begin position="1392"/>
        <end position="1426"/>
    </location>
</feature>
<feature type="region of interest" description="Disordered" evidence="5">
    <location>
        <begin position="1833"/>
        <end position="1892"/>
    </location>
</feature>
<dbReference type="Gene3D" id="3.40.50.150">
    <property type="entry name" value="Vaccinia Virus protein VP39"/>
    <property type="match status" value="1"/>
</dbReference>
<keyword evidence="2" id="KW-0808">Transferase</keyword>
<feature type="repeat" description="PPR" evidence="4">
    <location>
        <begin position="1076"/>
        <end position="1111"/>
    </location>
</feature>
<dbReference type="GO" id="GO:0008757">
    <property type="term" value="F:S-adenosylmethionine-dependent methyltransferase activity"/>
    <property type="evidence" value="ECO:0007669"/>
    <property type="project" value="InterPro"/>
</dbReference>
<feature type="repeat" description="PPR" evidence="4">
    <location>
        <begin position="1112"/>
        <end position="1142"/>
    </location>
</feature>
<feature type="region of interest" description="Disordered" evidence="5">
    <location>
        <begin position="38"/>
        <end position="73"/>
    </location>
</feature>
<feature type="region of interest" description="Disordered" evidence="5">
    <location>
        <begin position="863"/>
        <end position="896"/>
    </location>
</feature>
<evidence type="ECO:0000259" key="7">
    <source>
        <dbReference type="Pfam" id="PF17177"/>
    </source>
</evidence>
<dbReference type="Proteomes" id="UP000306050">
    <property type="component" value="Chromosome SGRAM_22"/>
</dbReference>
<evidence type="ECO:0000256" key="5">
    <source>
        <dbReference type="SAM" id="MobiDB-lite"/>
    </source>
</evidence>
<dbReference type="PANTHER" id="PTHR13090">
    <property type="entry name" value="ARGININE-HYDROXYLASE NDUFAF5, MITOCHONDRIAL"/>
    <property type="match status" value="1"/>
</dbReference>
<feature type="region of interest" description="Disordered" evidence="5">
    <location>
        <begin position="1494"/>
        <end position="1532"/>
    </location>
</feature>
<dbReference type="PANTHER" id="PTHR13090:SF1">
    <property type="entry name" value="ARGININE-HYDROXYLASE NDUFAF5, MITOCHONDRIAL"/>
    <property type="match status" value="1"/>
</dbReference>
<dbReference type="GO" id="GO:0032259">
    <property type="term" value="P:methylation"/>
    <property type="evidence" value="ECO:0007669"/>
    <property type="project" value="UniProtKB-KW"/>
</dbReference>
<evidence type="ECO:0000256" key="2">
    <source>
        <dbReference type="ARBA" id="ARBA00022679"/>
    </source>
</evidence>
<feature type="region of interest" description="Disordered" evidence="5">
    <location>
        <begin position="87"/>
        <end position="114"/>
    </location>
</feature>
<dbReference type="Gene3D" id="1.25.40.10">
    <property type="entry name" value="Tetratricopeptide repeat domain"/>
    <property type="match status" value="3"/>
</dbReference>